<dbReference type="InterPro" id="IPR040676">
    <property type="entry name" value="DUF5641"/>
</dbReference>
<organism evidence="2 3">
    <name type="scientific">Anopheles minimus</name>
    <dbReference type="NCBI Taxonomy" id="112268"/>
    <lineage>
        <taxon>Eukaryota</taxon>
        <taxon>Metazoa</taxon>
        <taxon>Ecdysozoa</taxon>
        <taxon>Arthropoda</taxon>
        <taxon>Hexapoda</taxon>
        <taxon>Insecta</taxon>
        <taxon>Pterygota</taxon>
        <taxon>Neoptera</taxon>
        <taxon>Endopterygota</taxon>
        <taxon>Diptera</taxon>
        <taxon>Nematocera</taxon>
        <taxon>Culicoidea</taxon>
        <taxon>Culicidae</taxon>
        <taxon>Anophelinae</taxon>
        <taxon>Anopheles</taxon>
    </lineage>
</organism>
<dbReference type="GO" id="GO:0003676">
    <property type="term" value="F:nucleic acid binding"/>
    <property type="evidence" value="ECO:0007669"/>
    <property type="project" value="InterPro"/>
</dbReference>
<protein>
    <recommendedName>
        <fullName evidence="1">DUF5641 domain-containing protein</fullName>
    </recommendedName>
</protein>
<reference evidence="3" key="1">
    <citation type="submission" date="2013-03" db="EMBL/GenBank/DDBJ databases">
        <title>The Genome Sequence of Anopheles minimus MINIMUS1.</title>
        <authorList>
            <consortium name="The Broad Institute Genomics Platform"/>
            <person name="Neafsey D.E."/>
            <person name="Walton C."/>
            <person name="Walker B."/>
            <person name="Young S.K."/>
            <person name="Zeng Q."/>
            <person name="Gargeya S."/>
            <person name="Fitzgerald M."/>
            <person name="Haas B."/>
            <person name="Abouelleil A."/>
            <person name="Allen A.W."/>
            <person name="Alvarado L."/>
            <person name="Arachchi H.M."/>
            <person name="Berlin A.M."/>
            <person name="Chapman S.B."/>
            <person name="Gainer-Dewar J."/>
            <person name="Goldberg J."/>
            <person name="Griggs A."/>
            <person name="Gujja S."/>
            <person name="Hansen M."/>
            <person name="Howarth C."/>
            <person name="Imamovic A."/>
            <person name="Ireland A."/>
            <person name="Larimer J."/>
            <person name="McCowan C."/>
            <person name="Murphy C."/>
            <person name="Pearson M."/>
            <person name="Poon T.W."/>
            <person name="Priest M."/>
            <person name="Roberts A."/>
            <person name="Saif S."/>
            <person name="Shea T."/>
            <person name="Sisk P."/>
            <person name="Sykes S."/>
            <person name="Wortman J."/>
            <person name="Nusbaum C."/>
            <person name="Birren B."/>
        </authorList>
    </citation>
    <scope>NUCLEOTIDE SEQUENCE [LARGE SCALE GENOMIC DNA]</scope>
    <source>
        <strain evidence="3">MINIMUS1</strain>
    </source>
</reference>
<dbReference type="Proteomes" id="UP000075920">
    <property type="component" value="Unassembled WGS sequence"/>
</dbReference>
<dbReference type="InterPro" id="IPR036397">
    <property type="entry name" value="RNaseH_sf"/>
</dbReference>
<feature type="domain" description="DUF5641" evidence="1">
    <location>
        <begin position="143"/>
        <end position="206"/>
    </location>
</feature>
<evidence type="ECO:0000313" key="2">
    <source>
        <dbReference type="EnsemblMetazoa" id="AMIN005543-PA"/>
    </source>
</evidence>
<dbReference type="STRING" id="112268.A0A182W5C7"/>
<dbReference type="AlphaFoldDB" id="A0A182W5C7"/>
<proteinExistence type="predicted"/>
<dbReference type="PANTHER" id="PTHR47331">
    <property type="entry name" value="PHD-TYPE DOMAIN-CONTAINING PROTEIN"/>
    <property type="match status" value="1"/>
</dbReference>
<sequence>YQVRYRHCNHQTIINALRSRFYTPRLLSEYNRVRRNCHNRDAVPEPPLRLFRSNSCSYLEIAHSMTTSSCILAIRRFIARRGAPREIISDHGTNFLIEEFNSPALKWSFNHSAAPHVGGCWERPVQSVKKVLIQFSDLRATRRQASQCNADLFWRMWVSEYLPTLTRRTKCFTPARPIEEGKIVLIAENNLPGNCWPKGRVVAVVRANGWSGKASYDANSYRETCNADSGVGCSKTNYYKVK</sequence>
<reference evidence="2" key="2">
    <citation type="submission" date="2020-05" db="UniProtKB">
        <authorList>
            <consortium name="EnsemblMetazoa"/>
        </authorList>
    </citation>
    <scope>IDENTIFICATION</scope>
    <source>
        <strain evidence="2">MINIMUS1</strain>
    </source>
</reference>
<dbReference type="SUPFAM" id="SSF53098">
    <property type="entry name" value="Ribonuclease H-like"/>
    <property type="match status" value="1"/>
</dbReference>
<accession>A0A182W5C7</accession>
<dbReference type="InterPro" id="IPR012337">
    <property type="entry name" value="RNaseH-like_sf"/>
</dbReference>
<dbReference type="Pfam" id="PF18701">
    <property type="entry name" value="DUF5641"/>
    <property type="match status" value="1"/>
</dbReference>
<evidence type="ECO:0000259" key="1">
    <source>
        <dbReference type="Pfam" id="PF18701"/>
    </source>
</evidence>
<keyword evidence="3" id="KW-1185">Reference proteome</keyword>
<name>A0A182W5C7_9DIPT</name>
<dbReference type="VEuPathDB" id="VectorBase:AMIN005543"/>
<dbReference type="EnsemblMetazoa" id="AMIN005543-RA">
    <property type="protein sequence ID" value="AMIN005543-PA"/>
    <property type="gene ID" value="AMIN005543"/>
</dbReference>
<evidence type="ECO:0000313" key="3">
    <source>
        <dbReference type="Proteomes" id="UP000075920"/>
    </source>
</evidence>
<dbReference type="Gene3D" id="3.30.420.10">
    <property type="entry name" value="Ribonuclease H-like superfamily/Ribonuclease H"/>
    <property type="match status" value="1"/>
</dbReference>